<evidence type="ECO:0000313" key="1">
    <source>
        <dbReference type="EMBL" id="KAH1107868.1"/>
    </source>
</evidence>
<sequence length="68" mass="7537">MRKGDASNKVMAKGFAGYEHVATTPKFKWRKVSAVRDFSPGCERVTASNFGLCRQIAIDQSSQGWQKA</sequence>
<organism evidence="1 2">
    <name type="scientific">Gossypium stocksii</name>
    <dbReference type="NCBI Taxonomy" id="47602"/>
    <lineage>
        <taxon>Eukaryota</taxon>
        <taxon>Viridiplantae</taxon>
        <taxon>Streptophyta</taxon>
        <taxon>Embryophyta</taxon>
        <taxon>Tracheophyta</taxon>
        <taxon>Spermatophyta</taxon>
        <taxon>Magnoliopsida</taxon>
        <taxon>eudicotyledons</taxon>
        <taxon>Gunneridae</taxon>
        <taxon>Pentapetalae</taxon>
        <taxon>rosids</taxon>
        <taxon>malvids</taxon>
        <taxon>Malvales</taxon>
        <taxon>Malvaceae</taxon>
        <taxon>Malvoideae</taxon>
        <taxon>Gossypium</taxon>
    </lineage>
</organism>
<proteinExistence type="predicted"/>
<gene>
    <name evidence="1" type="ORF">J1N35_011636</name>
</gene>
<protein>
    <submittedName>
        <fullName evidence="1">Uncharacterized protein</fullName>
    </submittedName>
</protein>
<comment type="caution">
    <text evidence="1">The sequence shown here is derived from an EMBL/GenBank/DDBJ whole genome shotgun (WGS) entry which is preliminary data.</text>
</comment>
<accession>A0A9D3W4L0</accession>
<dbReference type="AlphaFoldDB" id="A0A9D3W4L0"/>
<name>A0A9D3W4L0_9ROSI</name>
<reference evidence="1 2" key="1">
    <citation type="journal article" date="2021" name="Plant Biotechnol. J.">
        <title>Multi-omics assisted identification of the key and species-specific regulatory components of drought-tolerant mechanisms in Gossypium stocksii.</title>
        <authorList>
            <person name="Yu D."/>
            <person name="Ke L."/>
            <person name="Zhang D."/>
            <person name="Wu Y."/>
            <person name="Sun Y."/>
            <person name="Mei J."/>
            <person name="Sun J."/>
            <person name="Sun Y."/>
        </authorList>
    </citation>
    <scope>NUCLEOTIDE SEQUENCE [LARGE SCALE GENOMIC DNA]</scope>
    <source>
        <strain evidence="2">cv. E1</strain>
        <tissue evidence="1">Leaf</tissue>
    </source>
</reference>
<dbReference type="Proteomes" id="UP000828251">
    <property type="component" value="Unassembled WGS sequence"/>
</dbReference>
<dbReference type="EMBL" id="JAIQCV010000004">
    <property type="protein sequence ID" value="KAH1107868.1"/>
    <property type="molecule type" value="Genomic_DNA"/>
</dbReference>
<keyword evidence="2" id="KW-1185">Reference proteome</keyword>
<evidence type="ECO:0000313" key="2">
    <source>
        <dbReference type="Proteomes" id="UP000828251"/>
    </source>
</evidence>